<dbReference type="Proteomes" id="UP000276260">
    <property type="component" value="Unassembled WGS sequence"/>
</dbReference>
<dbReference type="GO" id="GO:0002143">
    <property type="term" value="P:tRNA wobble position uridine thiolation"/>
    <property type="evidence" value="ECO:0007669"/>
    <property type="project" value="InterPro"/>
</dbReference>
<keyword evidence="2" id="KW-1185">Reference proteome</keyword>
<dbReference type="AlphaFoldDB" id="A0A3P3QNQ1"/>
<dbReference type="OrthoDB" id="9795117at2"/>
<protein>
    <recommendedName>
        <fullName evidence="3">Sulfurtransferase complex subunit TusB</fullName>
    </recommendedName>
</protein>
<dbReference type="Gene3D" id="3.40.1260.10">
    <property type="entry name" value="DsrEFH-like"/>
    <property type="match status" value="1"/>
</dbReference>
<dbReference type="RefSeq" id="WP_046521086.1">
    <property type="nucleotide sequence ID" value="NZ_LAVS01000090.1"/>
</dbReference>
<dbReference type="GO" id="GO:0005737">
    <property type="term" value="C:cytoplasm"/>
    <property type="evidence" value="ECO:0007669"/>
    <property type="project" value="InterPro"/>
</dbReference>
<evidence type="ECO:0000313" key="1">
    <source>
        <dbReference type="EMBL" id="RRJ22635.1"/>
    </source>
</evidence>
<reference evidence="1 2" key="1">
    <citation type="submission" date="2018-11" db="EMBL/GenBank/DDBJ databases">
        <title>Draft genome analysis of Rheinheimera mesophila isolated from an industrial waste site.</title>
        <authorList>
            <person name="Yu Q."/>
            <person name="Qi Y."/>
            <person name="Zhang H."/>
            <person name="Lu Y."/>
            <person name="Pu J."/>
        </authorList>
    </citation>
    <scope>NUCLEOTIDE SEQUENCE [LARGE SCALE GENOMIC DNA]</scope>
    <source>
        <strain evidence="1 2">IITR13</strain>
    </source>
</reference>
<dbReference type="EMBL" id="RRCF01000001">
    <property type="protein sequence ID" value="RRJ22635.1"/>
    <property type="molecule type" value="Genomic_DNA"/>
</dbReference>
<gene>
    <name evidence="1" type="ORF">EIK76_00685</name>
</gene>
<comment type="caution">
    <text evidence="1">The sequence shown here is derived from an EMBL/GenBank/DDBJ whole genome shotgun (WGS) entry which is preliminary data.</text>
</comment>
<proteinExistence type="predicted"/>
<dbReference type="InterPro" id="IPR027396">
    <property type="entry name" value="DsrEFH-like"/>
</dbReference>
<accession>A0A3P3QNQ1</accession>
<dbReference type="SUPFAM" id="SSF75169">
    <property type="entry name" value="DsrEFH-like"/>
    <property type="match status" value="1"/>
</dbReference>
<organism evidence="1 2">
    <name type="scientific">Rheinheimera mesophila</name>
    <dbReference type="NCBI Taxonomy" id="1547515"/>
    <lineage>
        <taxon>Bacteria</taxon>
        <taxon>Pseudomonadati</taxon>
        <taxon>Pseudomonadota</taxon>
        <taxon>Gammaproteobacteria</taxon>
        <taxon>Chromatiales</taxon>
        <taxon>Chromatiaceae</taxon>
        <taxon>Rheinheimera</taxon>
    </lineage>
</organism>
<name>A0A3P3QNQ1_9GAMM</name>
<dbReference type="Pfam" id="PF04077">
    <property type="entry name" value="DsrH"/>
    <property type="match status" value="1"/>
</dbReference>
<evidence type="ECO:0008006" key="3">
    <source>
        <dbReference type="Google" id="ProtNLM"/>
    </source>
</evidence>
<sequence length="83" mass="9268">MRLFDLPHNRLAEILSLASAEDKVLLRQEAVYLMTSGLLNQLPCTVYCLATDAAVRGIPISEPFIALNDSQWLDLVLQAKQQL</sequence>
<dbReference type="InterPro" id="IPR007215">
    <property type="entry name" value="Sulphur_relay_TusB/DsrH"/>
</dbReference>
<evidence type="ECO:0000313" key="2">
    <source>
        <dbReference type="Proteomes" id="UP000276260"/>
    </source>
</evidence>